<dbReference type="Gene3D" id="3.20.20.210">
    <property type="match status" value="1"/>
</dbReference>
<dbReference type="STRING" id="52689.AKG39_03895"/>
<dbReference type="PATRIC" id="fig|52689.4.peg.3826"/>
<gene>
    <name evidence="3" type="ORF">AKG39_03895</name>
</gene>
<feature type="domain" description="Thioredoxin-like fold" evidence="2">
    <location>
        <begin position="372"/>
        <end position="445"/>
    </location>
</feature>
<dbReference type="InterPro" id="IPR052024">
    <property type="entry name" value="Methanogen_methyltrans"/>
</dbReference>
<dbReference type="SUPFAM" id="SSF51726">
    <property type="entry name" value="UROD/MetE-like"/>
    <property type="match status" value="1"/>
</dbReference>
<dbReference type="OrthoDB" id="9780425at2"/>
<proteinExistence type="predicted"/>
<evidence type="ECO:0000259" key="2">
    <source>
        <dbReference type="Pfam" id="PF13192"/>
    </source>
</evidence>
<dbReference type="InterPro" id="IPR012336">
    <property type="entry name" value="Thioredoxin-like_fold"/>
</dbReference>
<sequence length="449" mass="50257">MGKDLILKTLRHEKVDEVAWVPFSGVHAGFLKGFTAREVLTDGDKLFDSLMEVHKLYTPDGMPVIFDLQIEAEILGCELLWAEDNPPSVMTHPFAGELKVPCKCKIPKITDGRIPMVVDVMKRLKAAVGDDTALYGLICGPVTLASHIRGSEFFMDIIMYPEYVKELVGFCVEVCNAMSEYYIDAGMDIIALVDPLISQISPKSIEALFLEPFQAAFDFIRNKGALSSFFVCGDATVQMDVMCRTNPDGISVDENVNLVDAKKITDKYNITIEGNIPLTTTMLFGNQQDNMKFIVDMLDNIDHHNLIVSPGCDMPYYVPIDNTVATVQAIKQTDSVRKMIENYEAVDENIQIDLPDYENLDKPFIEIFTLDSATCAACTYMVKGIMLAKDEFGDKVDIEEYKYTNKNDIARVKKMGVEHLPSTYINGKLQWSSIIPGKQELLEVVGKYL</sequence>
<dbReference type="PANTHER" id="PTHR47099:SF1">
    <property type="entry name" value="METHYLCOBAMIDE:COM METHYLTRANSFERASE MTBA"/>
    <property type="match status" value="1"/>
</dbReference>
<accession>A0A0L6U521</accession>
<dbReference type="InterPro" id="IPR038071">
    <property type="entry name" value="UROD/MetE-like_sf"/>
</dbReference>
<evidence type="ECO:0000313" key="3">
    <source>
        <dbReference type="EMBL" id="KNZ42875.1"/>
    </source>
</evidence>
<dbReference type="Gene3D" id="3.40.30.10">
    <property type="entry name" value="Glutaredoxin"/>
    <property type="match status" value="1"/>
</dbReference>
<dbReference type="InterPro" id="IPR000257">
    <property type="entry name" value="Uroporphyrinogen_deCOase"/>
</dbReference>
<organism evidence="3 4">
    <name type="scientific">Acetobacterium bakii</name>
    <dbReference type="NCBI Taxonomy" id="52689"/>
    <lineage>
        <taxon>Bacteria</taxon>
        <taxon>Bacillati</taxon>
        <taxon>Bacillota</taxon>
        <taxon>Clostridia</taxon>
        <taxon>Eubacteriales</taxon>
        <taxon>Eubacteriaceae</taxon>
        <taxon>Acetobacterium</taxon>
    </lineage>
</organism>
<dbReference type="GO" id="GO:0004853">
    <property type="term" value="F:uroporphyrinogen decarboxylase activity"/>
    <property type="evidence" value="ECO:0007669"/>
    <property type="project" value="InterPro"/>
</dbReference>
<comment type="caution">
    <text evidence="3">The sequence shown here is derived from an EMBL/GenBank/DDBJ whole genome shotgun (WGS) entry which is preliminary data.</text>
</comment>
<dbReference type="Pfam" id="PF13192">
    <property type="entry name" value="Thioredoxin_3"/>
    <property type="match status" value="1"/>
</dbReference>
<feature type="domain" description="Uroporphyrinogen decarboxylase (URO-D)" evidence="1">
    <location>
        <begin position="3"/>
        <end position="332"/>
    </location>
</feature>
<dbReference type="AlphaFoldDB" id="A0A0L6U521"/>
<protein>
    <submittedName>
        <fullName evidence="3">Uroporphyrinogen decarboxylase</fullName>
    </submittedName>
</protein>
<dbReference type="Pfam" id="PF01208">
    <property type="entry name" value="URO-D"/>
    <property type="match status" value="1"/>
</dbReference>
<name>A0A0L6U521_9FIRM</name>
<keyword evidence="4" id="KW-1185">Reference proteome</keyword>
<dbReference type="GO" id="GO:0006779">
    <property type="term" value="P:porphyrin-containing compound biosynthetic process"/>
    <property type="evidence" value="ECO:0007669"/>
    <property type="project" value="InterPro"/>
</dbReference>
<reference evidence="4" key="1">
    <citation type="submission" date="2015-07" db="EMBL/GenBank/DDBJ databases">
        <title>Draft genome sequence of Acetobacterium bakii DSM 8293, a potential psychrophilic chemical producer through syngas fermentation.</title>
        <authorList>
            <person name="Song Y."/>
            <person name="Hwang S."/>
            <person name="Cho B.-K."/>
        </authorList>
    </citation>
    <scope>NUCLEOTIDE SEQUENCE [LARGE SCALE GENOMIC DNA]</scope>
    <source>
        <strain evidence="4">DSM 8239</strain>
    </source>
</reference>
<dbReference type="EMBL" id="LGYO01000008">
    <property type="protein sequence ID" value="KNZ42875.1"/>
    <property type="molecule type" value="Genomic_DNA"/>
</dbReference>
<evidence type="ECO:0000313" key="4">
    <source>
        <dbReference type="Proteomes" id="UP000036873"/>
    </source>
</evidence>
<dbReference type="PANTHER" id="PTHR47099">
    <property type="entry name" value="METHYLCOBAMIDE:COM METHYLTRANSFERASE MTBA"/>
    <property type="match status" value="1"/>
</dbReference>
<dbReference type="RefSeq" id="WP_050739049.1">
    <property type="nucleotide sequence ID" value="NZ_LGYO01000008.1"/>
</dbReference>
<evidence type="ECO:0000259" key="1">
    <source>
        <dbReference type="Pfam" id="PF01208"/>
    </source>
</evidence>
<dbReference type="Proteomes" id="UP000036873">
    <property type="component" value="Unassembled WGS sequence"/>
</dbReference>